<reference evidence="3" key="1">
    <citation type="journal article" date="2019" name="Int. J. Syst. Evol. Microbiol.">
        <title>The Global Catalogue of Microorganisms (GCM) 10K type strain sequencing project: providing services to taxonomists for standard genome sequencing and annotation.</title>
        <authorList>
            <consortium name="The Broad Institute Genomics Platform"/>
            <consortium name="The Broad Institute Genome Sequencing Center for Infectious Disease"/>
            <person name="Wu L."/>
            <person name="Ma J."/>
        </authorList>
    </citation>
    <scope>NUCLEOTIDE SEQUENCE [LARGE SCALE GENOMIC DNA]</scope>
    <source>
        <strain evidence="3">JCM 16026</strain>
    </source>
</reference>
<dbReference type="InterPro" id="IPR013108">
    <property type="entry name" value="Amidohydro_3"/>
</dbReference>
<dbReference type="Gene3D" id="2.30.40.10">
    <property type="entry name" value="Urease, subunit C, domain 1"/>
    <property type="match status" value="1"/>
</dbReference>
<accession>A0ABP5MUL3</accession>
<proteinExistence type="predicted"/>
<dbReference type="InterPro" id="IPR032466">
    <property type="entry name" value="Metal_Hydrolase"/>
</dbReference>
<gene>
    <name evidence="2" type="ORF">GCM10009846_31620</name>
</gene>
<organism evidence="2 3">
    <name type="scientific">Agrococcus versicolor</name>
    <dbReference type="NCBI Taxonomy" id="501482"/>
    <lineage>
        <taxon>Bacteria</taxon>
        <taxon>Bacillati</taxon>
        <taxon>Actinomycetota</taxon>
        <taxon>Actinomycetes</taxon>
        <taxon>Micrococcales</taxon>
        <taxon>Microbacteriaceae</taxon>
        <taxon>Agrococcus</taxon>
    </lineage>
</organism>
<dbReference type="Pfam" id="PF07969">
    <property type="entry name" value="Amidohydro_3"/>
    <property type="match status" value="1"/>
</dbReference>
<dbReference type="SUPFAM" id="SSF51556">
    <property type="entry name" value="Metallo-dependent hydrolases"/>
    <property type="match status" value="1"/>
</dbReference>
<dbReference type="PANTHER" id="PTHR22642">
    <property type="entry name" value="IMIDAZOLONEPROPIONASE"/>
    <property type="match status" value="1"/>
</dbReference>
<dbReference type="CDD" id="cd01300">
    <property type="entry name" value="YtcJ_like"/>
    <property type="match status" value="1"/>
</dbReference>
<evidence type="ECO:0000313" key="2">
    <source>
        <dbReference type="EMBL" id="GAA2176720.1"/>
    </source>
</evidence>
<dbReference type="PANTHER" id="PTHR22642:SF2">
    <property type="entry name" value="PROTEIN LONG AFTER FAR-RED 3"/>
    <property type="match status" value="1"/>
</dbReference>
<protein>
    <submittedName>
        <fullName evidence="2">Amidohydrolase</fullName>
    </submittedName>
</protein>
<keyword evidence="3" id="KW-1185">Reference proteome</keyword>
<dbReference type="RefSeq" id="WP_344345245.1">
    <property type="nucleotide sequence ID" value="NZ_BAAAQT010000010.1"/>
</dbReference>
<dbReference type="EMBL" id="BAAAQT010000010">
    <property type="protein sequence ID" value="GAA2176720.1"/>
    <property type="molecule type" value="Genomic_DNA"/>
</dbReference>
<evidence type="ECO:0000313" key="3">
    <source>
        <dbReference type="Proteomes" id="UP001501599"/>
    </source>
</evidence>
<dbReference type="Gene3D" id="3.10.310.70">
    <property type="match status" value="1"/>
</dbReference>
<evidence type="ECO:0000259" key="1">
    <source>
        <dbReference type="Pfam" id="PF07969"/>
    </source>
</evidence>
<dbReference type="Proteomes" id="UP001501599">
    <property type="component" value="Unassembled WGS sequence"/>
</dbReference>
<sequence>MQTTEGRLVVDAIFTNGPIYTADAARSWATSLAISGDRIVAVGHDEVLELRTAATEVVDLRGRLLTPGFVDSHVHPAWGGLDMLRCDLAGTDPDRDAYLATIAAYVASHPDEPWLLGGGWAMAAFPGGTPLASDLDRVVPDRPAFITNRDGHGAWANAVALRMAGIDASTPDPADGRIERLADGSPSGTLHEGAMTLVNRLIPVESPERMREGLLVAQAHLHSLGVTGWQDAILGDYGDAPNPGPAYLALAEAGELTARVRGALWWERGRGVEQIPELVERRAAWQAGTFAATSVKIMQDGVAENFTAGMLEPYCDGHGHATANDGLSFHDPAVLAEALPELERLGFQAHFHAIGDRAVRECLDAVAAARAANGWIDGRHHISHIQVVHPDDRQRFRELGVAANMQMLWAVYEDQMLDLTIPFLGGEAAERVSWQYPFASLAAAGATLAAGSDWSVSTPDPWAAIHVGVTRTEPGTRGHRPFLPEQALTLPTALSAYTAGSAWVNRWECGTLAAGRLADLAIASRDPFGGDAEEIGDTVNDETWVGGRRVHVRE</sequence>
<comment type="caution">
    <text evidence="2">The sequence shown here is derived from an EMBL/GenBank/DDBJ whole genome shotgun (WGS) entry which is preliminary data.</text>
</comment>
<dbReference type="InterPro" id="IPR011059">
    <property type="entry name" value="Metal-dep_hydrolase_composite"/>
</dbReference>
<dbReference type="Gene3D" id="3.20.20.140">
    <property type="entry name" value="Metal-dependent hydrolases"/>
    <property type="match status" value="1"/>
</dbReference>
<name>A0ABP5MUL3_9MICO</name>
<dbReference type="InterPro" id="IPR033932">
    <property type="entry name" value="YtcJ-like"/>
</dbReference>
<feature type="domain" description="Amidohydrolase 3" evidence="1">
    <location>
        <begin position="56"/>
        <end position="551"/>
    </location>
</feature>
<dbReference type="SUPFAM" id="SSF51338">
    <property type="entry name" value="Composite domain of metallo-dependent hydrolases"/>
    <property type="match status" value="1"/>
</dbReference>